<organism evidence="1 2">
    <name type="scientific">Trichuris suis</name>
    <name type="common">pig whipworm</name>
    <dbReference type="NCBI Taxonomy" id="68888"/>
    <lineage>
        <taxon>Eukaryota</taxon>
        <taxon>Metazoa</taxon>
        <taxon>Ecdysozoa</taxon>
        <taxon>Nematoda</taxon>
        <taxon>Enoplea</taxon>
        <taxon>Dorylaimia</taxon>
        <taxon>Trichinellida</taxon>
        <taxon>Trichuridae</taxon>
        <taxon>Trichuris</taxon>
    </lineage>
</organism>
<dbReference type="PROSITE" id="PS51257">
    <property type="entry name" value="PROKAR_LIPOPROTEIN"/>
    <property type="match status" value="1"/>
</dbReference>
<accession>A0A085MNX1</accession>
<protein>
    <submittedName>
        <fullName evidence="1">Uncharacterized protein</fullName>
    </submittedName>
</protein>
<evidence type="ECO:0000313" key="2">
    <source>
        <dbReference type="Proteomes" id="UP000030764"/>
    </source>
</evidence>
<evidence type="ECO:0000313" key="1">
    <source>
        <dbReference type="EMBL" id="KFD58917.1"/>
    </source>
</evidence>
<dbReference type="EMBL" id="KL363182">
    <property type="protein sequence ID" value="KFD58917.1"/>
    <property type="molecule type" value="Genomic_DNA"/>
</dbReference>
<gene>
    <name evidence="1" type="ORF">M513_00080</name>
</gene>
<proteinExistence type="predicted"/>
<dbReference type="Proteomes" id="UP000030764">
    <property type="component" value="Unassembled WGS sequence"/>
</dbReference>
<dbReference type="AlphaFoldDB" id="A0A085MNX1"/>
<name>A0A085MNX1_9BILA</name>
<reference evidence="1 2" key="1">
    <citation type="journal article" date="2014" name="Nat. Genet.">
        <title>Genome and transcriptome of the porcine whipworm Trichuris suis.</title>
        <authorList>
            <person name="Jex A.R."/>
            <person name="Nejsum P."/>
            <person name="Schwarz E.M."/>
            <person name="Hu L."/>
            <person name="Young N.D."/>
            <person name="Hall R.S."/>
            <person name="Korhonen P.K."/>
            <person name="Liao S."/>
            <person name="Thamsborg S."/>
            <person name="Xia J."/>
            <person name="Xu P."/>
            <person name="Wang S."/>
            <person name="Scheerlinck J.P."/>
            <person name="Hofmann A."/>
            <person name="Sternberg P.W."/>
            <person name="Wang J."/>
            <person name="Gasser R.B."/>
        </authorList>
    </citation>
    <scope>NUCLEOTIDE SEQUENCE [LARGE SCALE GENOMIC DNA]</scope>
    <source>
        <strain evidence="1">DCEP-RM93M</strain>
    </source>
</reference>
<sequence>MFTRLLERWKLLVAVELLLALLVLIIGCFTQAKVAAMDEAVKASAIVEHASHCDGQLVPRVICQEQDFQLRKIKEALFIRHNEVINRDKAILIDKLGMLYYRLRHYARWLSAIHSSAKRTNGAIPFRYTSRIHQCSNAASQNVTSRLSEQSAAYELRSSICAMVVAH</sequence>
<keyword evidence="2" id="KW-1185">Reference proteome</keyword>